<keyword evidence="3" id="KW-1185">Reference proteome</keyword>
<evidence type="ECO:0000256" key="1">
    <source>
        <dbReference type="SAM" id="Phobius"/>
    </source>
</evidence>
<keyword evidence="1" id="KW-0472">Membrane</keyword>
<sequence>MTEVAANVPNTASSEDITGELRRIFDAPQFNHSPVMCRLLSYLVEQTLAGNGHRLKAYTIAVDGLGRDADFDARIDSYPRVQVGRLRKLLDDYYAADDAYAGLRINIPKGAYVVSFGNLKPAEIAAAMPERARPQTPRFRMAGLAQFAAAALVAGLVGLLAWQTFGGLARADRPPLPAAVQTGEAGDAFRRCAKLVGADRCRPSPPDAS</sequence>
<evidence type="ECO:0000313" key="3">
    <source>
        <dbReference type="Proteomes" id="UP000256310"/>
    </source>
</evidence>
<keyword evidence="1" id="KW-0812">Transmembrane</keyword>
<protein>
    <submittedName>
        <fullName evidence="2">Uncharacterized protein</fullName>
    </submittedName>
</protein>
<proteinExistence type="predicted"/>
<accession>A0A3D9FIW5</accession>
<evidence type="ECO:0000313" key="2">
    <source>
        <dbReference type="EMBL" id="RED17026.1"/>
    </source>
</evidence>
<dbReference type="Proteomes" id="UP000256310">
    <property type="component" value="Unassembled WGS sequence"/>
</dbReference>
<reference evidence="2 3" key="1">
    <citation type="submission" date="2018-07" db="EMBL/GenBank/DDBJ databases">
        <title>Genomic Encyclopedia of Type Strains, Phase IV (KMG-IV): sequencing the most valuable type-strain genomes for metagenomic binning, comparative biology and taxonomic classification.</title>
        <authorList>
            <person name="Goeker M."/>
        </authorList>
    </citation>
    <scope>NUCLEOTIDE SEQUENCE [LARGE SCALE GENOMIC DNA]</scope>
    <source>
        <strain evidence="2 3">DSM 26725</strain>
    </source>
</reference>
<dbReference type="OrthoDB" id="7209629at2"/>
<keyword evidence="1" id="KW-1133">Transmembrane helix</keyword>
<dbReference type="AlphaFoldDB" id="A0A3D9FIW5"/>
<organism evidence="2 3">
    <name type="scientific">Parasphingopyxis lamellibrachiae</name>
    <dbReference type="NCBI Taxonomy" id="680125"/>
    <lineage>
        <taxon>Bacteria</taxon>
        <taxon>Pseudomonadati</taxon>
        <taxon>Pseudomonadota</taxon>
        <taxon>Alphaproteobacteria</taxon>
        <taxon>Sphingomonadales</taxon>
        <taxon>Sphingomonadaceae</taxon>
        <taxon>Parasphingopyxis</taxon>
    </lineage>
</organism>
<comment type="caution">
    <text evidence="2">The sequence shown here is derived from an EMBL/GenBank/DDBJ whole genome shotgun (WGS) entry which is preliminary data.</text>
</comment>
<gene>
    <name evidence="2" type="ORF">DFR46_2060</name>
</gene>
<name>A0A3D9FIW5_9SPHN</name>
<dbReference type="RefSeq" id="WP_116236356.1">
    <property type="nucleotide sequence ID" value="NZ_QRDP01000004.1"/>
</dbReference>
<dbReference type="EMBL" id="QRDP01000004">
    <property type="protein sequence ID" value="RED17026.1"/>
    <property type="molecule type" value="Genomic_DNA"/>
</dbReference>
<feature type="transmembrane region" description="Helical" evidence="1">
    <location>
        <begin position="141"/>
        <end position="162"/>
    </location>
</feature>